<evidence type="ECO:0000313" key="11">
    <source>
        <dbReference type="EMBL" id="MBP1989465.1"/>
    </source>
</evidence>
<keyword evidence="4" id="KW-0902">Two-component regulatory system</keyword>
<feature type="domain" description="HTH araC/xylS-type" evidence="9">
    <location>
        <begin position="414"/>
        <end position="512"/>
    </location>
</feature>
<dbReference type="Gene3D" id="1.10.10.60">
    <property type="entry name" value="Homeodomain-like"/>
    <property type="match status" value="2"/>
</dbReference>
<dbReference type="RefSeq" id="WP_209970271.1">
    <property type="nucleotide sequence ID" value="NZ_JAGGLB010000002.1"/>
</dbReference>
<evidence type="ECO:0000256" key="2">
    <source>
        <dbReference type="ARBA" id="ARBA00022490"/>
    </source>
</evidence>
<dbReference type="CDD" id="cd17536">
    <property type="entry name" value="REC_YesN-like"/>
    <property type="match status" value="1"/>
</dbReference>
<evidence type="ECO:0000256" key="5">
    <source>
        <dbReference type="ARBA" id="ARBA00023015"/>
    </source>
</evidence>
<keyword evidence="12" id="KW-1185">Reference proteome</keyword>
<keyword evidence="2" id="KW-0963">Cytoplasm</keyword>
<dbReference type="Pfam" id="PF12833">
    <property type="entry name" value="HTH_18"/>
    <property type="match status" value="1"/>
</dbReference>
<evidence type="ECO:0000313" key="12">
    <source>
        <dbReference type="Proteomes" id="UP001519287"/>
    </source>
</evidence>
<evidence type="ECO:0000259" key="10">
    <source>
        <dbReference type="PROSITE" id="PS50110"/>
    </source>
</evidence>
<feature type="domain" description="Response regulatory" evidence="10">
    <location>
        <begin position="2"/>
        <end position="119"/>
    </location>
</feature>
<organism evidence="11 12">
    <name type="scientific">Paenibacillus eucommiae</name>
    <dbReference type="NCBI Taxonomy" id="1355755"/>
    <lineage>
        <taxon>Bacteria</taxon>
        <taxon>Bacillati</taxon>
        <taxon>Bacillota</taxon>
        <taxon>Bacilli</taxon>
        <taxon>Bacillales</taxon>
        <taxon>Paenibacillaceae</taxon>
        <taxon>Paenibacillus</taxon>
    </lineage>
</organism>
<name>A0ABS4IPM5_9BACL</name>
<comment type="subcellular location">
    <subcellularLocation>
        <location evidence="1">Cytoplasm</location>
    </subcellularLocation>
</comment>
<comment type="caution">
    <text evidence="11">The sequence shown here is derived from an EMBL/GenBank/DDBJ whole genome shotgun (WGS) entry which is preliminary data.</text>
</comment>
<dbReference type="PROSITE" id="PS50110">
    <property type="entry name" value="RESPONSE_REGULATORY"/>
    <property type="match status" value="1"/>
</dbReference>
<keyword evidence="7" id="KW-0804">Transcription</keyword>
<proteinExistence type="predicted"/>
<dbReference type="PRINTS" id="PR00032">
    <property type="entry name" value="HTHARAC"/>
</dbReference>
<dbReference type="InterPro" id="IPR051552">
    <property type="entry name" value="HptR"/>
</dbReference>
<evidence type="ECO:0000256" key="3">
    <source>
        <dbReference type="ARBA" id="ARBA00022553"/>
    </source>
</evidence>
<reference evidence="11 12" key="1">
    <citation type="submission" date="2021-03" db="EMBL/GenBank/DDBJ databases">
        <title>Genomic Encyclopedia of Type Strains, Phase IV (KMG-IV): sequencing the most valuable type-strain genomes for metagenomic binning, comparative biology and taxonomic classification.</title>
        <authorList>
            <person name="Goeker M."/>
        </authorList>
    </citation>
    <scope>NUCLEOTIDE SEQUENCE [LARGE SCALE GENOMIC DNA]</scope>
    <source>
        <strain evidence="11 12">DSM 26048</strain>
    </source>
</reference>
<dbReference type="SUPFAM" id="SSF46689">
    <property type="entry name" value="Homeodomain-like"/>
    <property type="match status" value="2"/>
</dbReference>
<dbReference type="Gene3D" id="3.40.50.2300">
    <property type="match status" value="1"/>
</dbReference>
<gene>
    <name evidence="11" type="ORF">J2Z66_001060</name>
</gene>
<dbReference type="Proteomes" id="UP001519287">
    <property type="component" value="Unassembled WGS sequence"/>
</dbReference>
<protein>
    <submittedName>
        <fullName evidence="11">YesN/AraC family two-component response regulator</fullName>
    </submittedName>
</protein>
<evidence type="ECO:0000256" key="1">
    <source>
        <dbReference type="ARBA" id="ARBA00004496"/>
    </source>
</evidence>
<dbReference type="PROSITE" id="PS01124">
    <property type="entry name" value="HTH_ARAC_FAMILY_2"/>
    <property type="match status" value="1"/>
</dbReference>
<sequence length="514" mass="59350">MRILIVDDEERIRNHLANMKEWGDLGCQITGVAADGVEALQRISVDKPDLVITDIRMPLMDGIQLAEQIKAGFPHIRFLFLTAYSDFQYAQHAVKLGAVDFILKPIQTAELLHAVELLMQGGERASQDNSLRQEQTIQLMLSANVKETYKEEVLHEMKLEDRHILVICVVIDNGDVLNDSGEVLSLLALKEAVIGSMIYYPYDYWVYLDRKGMYLILFQPTVQMWSMREDSLKMARDMLECCKASLPFTVSIGVSKIQPSLAHLAEAWKEIKDCFDYRMLLGKGSIISYDALPGLIEGQINREEEQLRELAGMLRRGEKERVQPYLLTISREMMLKGLTKTNIHTFALRIIQRGEELLEEYHLYTSEEVRLQVHKTVLSFDILVDLMQYLERWAQETADRIATVVKQSMNGLIKEISTYLRVHSTEDMTLPRLAEQFHMNPSYLSRLIKKETGQNFRDLLWYYRIEEAKHRLVQTNLKANEIAYEVGFKDPAHFSILFKKHVGLSPTSYRAQIK</sequence>
<keyword evidence="5" id="KW-0805">Transcription regulation</keyword>
<dbReference type="InterPro" id="IPR018060">
    <property type="entry name" value="HTH_AraC"/>
</dbReference>
<dbReference type="InterPro" id="IPR020449">
    <property type="entry name" value="Tscrpt_reg_AraC-type_HTH"/>
</dbReference>
<dbReference type="SMART" id="SM00448">
    <property type="entry name" value="REC"/>
    <property type="match status" value="1"/>
</dbReference>
<feature type="modified residue" description="4-aspartylphosphate" evidence="8">
    <location>
        <position position="54"/>
    </location>
</feature>
<accession>A0ABS4IPM5</accession>
<evidence type="ECO:0000256" key="8">
    <source>
        <dbReference type="PROSITE-ProRule" id="PRU00169"/>
    </source>
</evidence>
<dbReference type="InterPro" id="IPR011006">
    <property type="entry name" value="CheY-like_superfamily"/>
</dbReference>
<keyword evidence="3 8" id="KW-0597">Phosphoprotein</keyword>
<dbReference type="EMBL" id="JAGGLB010000002">
    <property type="protein sequence ID" value="MBP1989465.1"/>
    <property type="molecule type" value="Genomic_DNA"/>
</dbReference>
<dbReference type="PANTHER" id="PTHR42713:SF3">
    <property type="entry name" value="TRANSCRIPTIONAL REGULATORY PROTEIN HPTR"/>
    <property type="match status" value="1"/>
</dbReference>
<dbReference type="Pfam" id="PF00072">
    <property type="entry name" value="Response_reg"/>
    <property type="match status" value="1"/>
</dbReference>
<dbReference type="SUPFAM" id="SSF52172">
    <property type="entry name" value="CheY-like"/>
    <property type="match status" value="1"/>
</dbReference>
<keyword evidence="6" id="KW-0238">DNA-binding</keyword>
<dbReference type="InterPro" id="IPR001789">
    <property type="entry name" value="Sig_transdc_resp-reg_receiver"/>
</dbReference>
<evidence type="ECO:0000256" key="4">
    <source>
        <dbReference type="ARBA" id="ARBA00023012"/>
    </source>
</evidence>
<dbReference type="SMART" id="SM00342">
    <property type="entry name" value="HTH_ARAC"/>
    <property type="match status" value="1"/>
</dbReference>
<dbReference type="InterPro" id="IPR009057">
    <property type="entry name" value="Homeodomain-like_sf"/>
</dbReference>
<evidence type="ECO:0000259" key="9">
    <source>
        <dbReference type="PROSITE" id="PS01124"/>
    </source>
</evidence>
<dbReference type="PANTHER" id="PTHR42713">
    <property type="entry name" value="HISTIDINE KINASE-RELATED"/>
    <property type="match status" value="1"/>
</dbReference>
<evidence type="ECO:0000256" key="6">
    <source>
        <dbReference type="ARBA" id="ARBA00023125"/>
    </source>
</evidence>
<evidence type="ECO:0000256" key="7">
    <source>
        <dbReference type="ARBA" id="ARBA00023163"/>
    </source>
</evidence>